<evidence type="ECO:0000313" key="2">
    <source>
        <dbReference type="Proteomes" id="UP000248887"/>
    </source>
</evidence>
<comment type="caution">
    <text evidence="1">The sequence shown here is derived from an EMBL/GenBank/DDBJ whole genome shotgun (WGS) entry which is preliminary data.</text>
</comment>
<name>A0A2W5QV46_ANCNO</name>
<accession>A0A2W5QV46</accession>
<reference evidence="1 2" key="1">
    <citation type="submission" date="2017-08" db="EMBL/GenBank/DDBJ databases">
        <title>Infants hospitalized years apart are colonized by the same room-sourced microbial strains.</title>
        <authorList>
            <person name="Brooks B."/>
            <person name="Olm M.R."/>
            <person name="Firek B.A."/>
            <person name="Baker R."/>
            <person name="Thomas B.C."/>
            <person name="Morowitz M.J."/>
            <person name="Banfield J.F."/>
        </authorList>
    </citation>
    <scope>NUCLEOTIDE SEQUENCE [LARGE SCALE GENOMIC DNA]</scope>
    <source>
        <strain evidence="1">S2_005_001_R2_27</strain>
    </source>
</reference>
<sequence length="68" mass="7478">MSTVSLTHRTSPDLFSRVIEATVAFFDAVGEGRRIAQRYESLSRLSDAALAKRGLTRQDIARAAINGR</sequence>
<evidence type="ECO:0000313" key="1">
    <source>
        <dbReference type="EMBL" id="PZQ78835.1"/>
    </source>
</evidence>
<dbReference type="Proteomes" id="UP000248887">
    <property type="component" value="Unassembled WGS sequence"/>
</dbReference>
<protein>
    <submittedName>
        <fullName evidence="1">DUF1127 domain-containing protein</fullName>
    </submittedName>
</protein>
<organism evidence="1 2">
    <name type="scientific">Ancylobacter novellus</name>
    <name type="common">Thiobacillus novellus</name>
    <dbReference type="NCBI Taxonomy" id="921"/>
    <lineage>
        <taxon>Bacteria</taxon>
        <taxon>Pseudomonadati</taxon>
        <taxon>Pseudomonadota</taxon>
        <taxon>Alphaproteobacteria</taxon>
        <taxon>Hyphomicrobiales</taxon>
        <taxon>Xanthobacteraceae</taxon>
        <taxon>Ancylobacter</taxon>
    </lineage>
</organism>
<dbReference type="AlphaFoldDB" id="A0A2W5QV46"/>
<proteinExistence type="predicted"/>
<dbReference type="EMBL" id="QFQD01000117">
    <property type="protein sequence ID" value="PZQ78835.1"/>
    <property type="molecule type" value="Genomic_DNA"/>
</dbReference>
<gene>
    <name evidence="1" type="ORF">DI549_21730</name>
</gene>